<dbReference type="FunFam" id="3.30.70.330:FF:000382">
    <property type="entry name" value="G-patch domain-containing protein"/>
    <property type="match status" value="1"/>
</dbReference>
<proteinExistence type="predicted"/>
<dbReference type="GO" id="GO:0000381">
    <property type="term" value="P:regulation of alternative mRNA splicing, via spliceosome"/>
    <property type="evidence" value="ECO:0007669"/>
    <property type="project" value="TreeGrafter"/>
</dbReference>
<feature type="compositionally biased region" description="Low complexity" evidence="7">
    <location>
        <begin position="272"/>
        <end position="286"/>
    </location>
</feature>
<dbReference type="PROSITE" id="PS50102">
    <property type="entry name" value="RRM"/>
    <property type="match status" value="3"/>
</dbReference>
<dbReference type="GO" id="GO:0000380">
    <property type="term" value="P:alternative mRNA splicing, via spliceosome"/>
    <property type="evidence" value="ECO:0007669"/>
    <property type="project" value="TreeGrafter"/>
</dbReference>
<dbReference type="GO" id="GO:0003723">
    <property type="term" value="F:RNA binding"/>
    <property type="evidence" value="ECO:0007669"/>
    <property type="project" value="UniProtKB-UniRule"/>
</dbReference>
<evidence type="ECO:0000256" key="2">
    <source>
        <dbReference type="ARBA" id="ARBA00022664"/>
    </source>
</evidence>
<dbReference type="InterPro" id="IPR012677">
    <property type="entry name" value="Nucleotide-bd_a/b_plait_sf"/>
</dbReference>
<evidence type="ECO:0000256" key="1">
    <source>
        <dbReference type="ARBA" id="ARBA00004123"/>
    </source>
</evidence>
<keyword evidence="3 6" id="KW-0694">RNA-binding</keyword>
<organism evidence="9 10">
    <name type="scientific">Gonapodya prolifera (strain JEL478)</name>
    <name type="common">Monoblepharis prolifera</name>
    <dbReference type="NCBI Taxonomy" id="1344416"/>
    <lineage>
        <taxon>Eukaryota</taxon>
        <taxon>Fungi</taxon>
        <taxon>Fungi incertae sedis</taxon>
        <taxon>Chytridiomycota</taxon>
        <taxon>Chytridiomycota incertae sedis</taxon>
        <taxon>Monoblepharidomycetes</taxon>
        <taxon>Monoblepharidales</taxon>
        <taxon>Gonapodyaceae</taxon>
        <taxon>Gonapodya</taxon>
    </lineage>
</organism>
<feature type="compositionally biased region" description="Basic residues" evidence="7">
    <location>
        <begin position="210"/>
        <end position="229"/>
    </location>
</feature>
<feature type="compositionally biased region" description="Basic and acidic residues" evidence="7">
    <location>
        <begin position="34"/>
        <end position="72"/>
    </location>
</feature>
<dbReference type="SMART" id="SM00361">
    <property type="entry name" value="RRM_1"/>
    <property type="match status" value="3"/>
</dbReference>
<evidence type="ECO:0000313" key="10">
    <source>
        <dbReference type="Proteomes" id="UP000070544"/>
    </source>
</evidence>
<feature type="compositionally biased region" description="Basic and acidic residues" evidence="7">
    <location>
        <begin position="79"/>
        <end position="209"/>
    </location>
</feature>
<gene>
    <name evidence="9" type="ORF">M427DRAFT_107741</name>
</gene>
<dbReference type="InterPro" id="IPR000504">
    <property type="entry name" value="RRM_dom"/>
</dbReference>
<dbReference type="SUPFAM" id="SSF54928">
    <property type="entry name" value="RNA-binding domain, RBD"/>
    <property type="match status" value="2"/>
</dbReference>
<feature type="compositionally biased region" description="Basic residues" evidence="7">
    <location>
        <begin position="237"/>
        <end position="249"/>
    </location>
</feature>
<feature type="region of interest" description="Disordered" evidence="7">
    <location>
        <begin position="1"/>
        <end position="289"/>
    </location>
</feature>
<feature type="domain" description="RRM" evidence="8">
    <location>
        <begin position="375"/>
        <end position="453"/>
    </location>
</feature>
<evidence type="ECO:0000256" key="5">
    <source>
        <dbReference type="ARBA" id="ARBA00023242"/>
    </source>
</evidence>
<evidence type="ECO:0000256" key="3">
    <source>
        <dbReference type="ARBA" id="ARBA00022884"/>
    </source>
</evidence>
<feature type="compositionally biased region" description="Basic and acidic residues" evidence="7">
    <location>
        <begin position="1"/>
        <end position="16"/>
    </location>
</feature>
<dbReference type="Pfam" id="PF00076">
    <property type="entry name" value="RRM_1"/>
    <property type="match status" value="3"/>
</dbReference>
<dbReference type="STRING" id="1344416.A0A139AVR2"/>
<feature type="region of interest" description="Disordered" evidence="7">
    <location>
        <begin position="325"/>
        <end position="349"/>
    </location>
</feature>
<name>A0A139AVR2_GONPJ</name>
<dbReference type="PANTHER" id="PTHR47330">
    <property type="entry name" value="POLY(U)-BINDING-SPLICING FACTOR PUF60-B-RELATED"/>
    <property type="match status" value="1"/>
</dbReference>
<dbReference type="OMA" id="ACIACKN"/>
<dbReference type="Gene3D" id="3.30.70.330">
    <property type="match status" value="3"/>
</dbReference>
<evidence type="ECO:0000256" key="7">
    <source>
        <dbReference type="SAM" id="MobiDB-lite"/>
    </source>
</evidence>
<dbReference type="SMART" id="SM00360">
    <property type="entry name" value="RRM"/>
    <property type="match status" value="3"/>
</dbReference>
<dbReference type="InterPro" id="IPR051974">
    <property type="entry name" value="PUF60_regulator"/>
</dbReference>
<keyword evidence="10" id="KW-1185">Reference proteome</keyword>
<reference evidence="9 10" key="1">
    <citation type="journal article" date="2015" name="Genome Biol. Evol.">
        <title>Phylogenomic analyses indicate that early fungi evolved digesting cell walls of algal ancestors of land plants.</title>
        <authorList>
            <person name="Chang Y."/>
            <person name="Wang S."/>
            <person name="Sekimoto S."/>
            <person name="Aerts A.L."/>
            <person name="Choi C."/>
            <person name="Clum A."/>
            <person name="LaButti K.M."/>
            <person name="Lindquist E.A."/>
            <person name="Yee Ngan C."/>
            <person name="Ohm R.A."/>
            <person name="Salamov A.A."/>
            <person name="Grigoriev I.V."/>
            <person name="Spatafora J.W."/>
            <person name="Berbee M.L."/>
        </authorList>
    </citation>
    <scope>NUCLEOTIDE SEQUENCE [LARGE SCALE GENOMIC DNA]</scope>
    <source>
        <strain evidence="9 10">JEL478</strain>
    </source>
</reference>
<dbReference type="GO" id="GO:0071013">
    <property type="term" value="C:catalytic step 2 spliceosome"/>
    <property type="evidence" value="ECO:0007669"/>
    <property type="project" value="TreeGrafter"/>
</dbReference>
<feature type="compositionally biased region" description="Basic and acidic residues" evidence="7">
    <location>
        <begin position="250"/>
        <end position="271"/>
    </location>
</feature>
<dbReference type="GO" id="GO:0006376">
    <property type="term" value="P:mRNA splice site recognition"/>
    <property type="evidence" value="ECO:0007669"/>
    <property type="project" value="TreeGrafter"/>
</dbReference>
<evidence type="ECO:0000259" key="8">
    <source>
        <dbReference type="PROSITE" id="PS50102"/>
    </source>
</evidence>
<dbReference type="InterPro" id="IPR003954">
    <property type="entry name" value="RRM_euk-type"/>
</dbReference>
<dbReference type="Proteomes" id="UP000070544">
    <property type="component" value="Unassembled WGS sequence"/>
</dbReference>
<evidence type="ECO:0000256" key="6">
    <source>
        <dbReference type="PROSITE-ProRule" id="PRU00176"/>
    </source>
</evidence>
<dbReference type="GO" id="GO:0071011">
    <property type="term" value="C:precatalytic spliceosome"/>
    <property type="evidence" value="ECO:0007669"/>
    <property type="project" value="TreeGrafter"/>
</dbReference>
<feature type="domain" description="RRM" evidence="8">
    <location>
        <begin position="468"/>
        <end position="541"/>
    </location>
</feature>
<evidence type="ECO:0000256" key="4">
    <source>
        <dbReference type="ARBA" id="ARBA00023187"/>
    </source>
</evidence>
<dbReference type="OrthoDB" id="5411533at2759"/>
<comment type="subcellular location">
    <subcellularLocation>
        <location evidence="1">Nucleus</location>
    </subcellularLocation>
</comment>
<dbReference type="PANTHER" id="PTHR47330:SF1">
    <property type="entry name" value="POLY(U)-BINDING-SPLICING FACTOR PUF60"/>
    <property type="match status" value="1"/>
</dbReference>
<dbReference type="AlphaFoldDB" id="A0A139AVR2"/>
<keyword evidence="2" id="KW-0507">mRNA processing</keyword>
<protein>
    <recommendedName>
        <fullName evidence="8">RRM domain-containing protein</fullName>
    </recommendedName>
</protein>
<sequence length="745" mass="83871">MSSPNGHDRMHDEEVANGKQRSKRGSLATDPMDEDSHSVEGPTKMEMDRIDEKKTKDDLKEEERSNRGKESRSGGSEENGGKQKDRKDRDKEREDGRREKRSDKEKRTRSREGEKVKEKSSRDTDDKDRKTRDRDEKREGSKERDKEKKREKDVERHRDKDRVKERDRSRSRERDRLREKRKGDRDRVRDRSLERQRDRDRERDRDRDRRRSRTRSRTRSRSRDRRRSQRDRDERRRRSKTRSRSRDRRRRDSVSSDDDRRKRRRKDDSSTRARSPSPSLQTSSSSNAAWARQVPLSMLTEEQRTKLDQAKQFAKEQTVQLLAQAPSAASGTPGGTPPASSPPHGSEFAAFPSGTASFVNPAQAAAEARSIAIISRIYVGSVSFEVNEHHIKTVFSQFGWVRAASMTIEPATGRHKGFCFVEYDVPEAAQMALDVMNGFNLGGRTLKVGRPNNYNPSVAESLPPPPPERLYVANINEHVGETDLAEIFTSFGTVKACALLPDPLTRKHKGCGYIEFEDEASAASAIQAMNGFELGGLQLRICKCLVGGPFPEGMKGLDKVPLVNPQKISLPPAVLVAAQSINTSIAKLGTSSPAVATNSSFPSIALPSSITAAVNAARDESLANEENMSGIKASQRMDIMRKLAARDTGAPVTEVVLISNLGVDDVDEDLKDDMAEECGKFGKVRQVVVHVDKNLTPPRVRVFVHFDGVAGAEKAKESLDGRWFSGKQIHTTYFDTKRFSGGIYN</sequence>
<dbReference type="EMBL" id="KQ965734">
    <property type="protein sequence ID" value="KXS20820.1"/>
    <property type="molecule type" value="Genomic_DNA"/>
</dbReference>
<feature type="domain" description="RRM" evidence="8">
    <location>
        <begin position="654"/>
        <end position="736"/>
    </location>
</feature>
<accession>A0A139AVR2</accession>
<evidence type="ECO:0000313" key="9">
    <source>
        <dbReference type="EMBL" id="KXS20820.1"/>
    </source>
</evidence>
<dbReference type="InterPro" id="IPR035979">
    <property type="entry name" value="RBD_domain_sf"/>
</dbReference>
<keyword evidence="5" id="KW-0539">Nucleus</keyword>
<keyword evidence="4" id="KW-0508">mRNA splicing</keyword>